<sequence length="203" mass="21875">MSTAKSMRTLLGATPSTASVNDSTLIIIDAQNEYADGLLTTRNLESTRPAIRSVLDKYRSDENKHQGKNIVHVQHIGGSAPIFTQDTPLFDEFEELRPASDSDEKIITKNYPSSFAGTDLEDYLKTLGDAGKKVVLTGYMAHVCVSTTARKASELGLEVVIVGDAVGDRDIPGITGEDLTKTALKELDDAFGTVLKSNDIQVA</sequence>
<dbReference type="InterPro" id="IPR050272">
    <property type="entry name" value="Isochorismatase-like_hydrls"/>
</dbReference>
<dbReference type="Gene3D" id="3.40.50.850">
    <property type="entry name" value="Isochorismatase-like"/>
    <property type="match status" value="1"/>
</dbReference>
<dbReference type="InterPro" id="IPR000868">
    <property type="entry name" value="Isochorismatase-like_dom"/>
</dbReference>
<gene>
    <name evidence="3" type="ORF">CI109_101333</name>
</gene>
<evidence type="ECO:0000313" key="3">
    <source>
        <dbReference type="EMBL" id="WWD16901.1"/>
    </source>
</evidence>
<reference evidence="3" key="2">
    <citation type="submission" date="2024-01" db="EMBL/GenBank/DDBJ databases">
        <title>Comparative genomics of Cryptococcus and Kwoniella reveals pathogenesis evolution and contrasting modes of karyotype evolution via chromosome fusion or intercentromeric recombination.</title>
        <authorList>
            <person name="Coelho M.A."/>
            <person name="David-Palma M."/>
            <person name="Shea T."/>
            <person name="Bowers K."/>
            <person name="McGinley-Smith S."/>
            <person name="Mohammad A.W."/>
            <person name="Gnirke A."/>
            <person name="Yurkov A.M."/>
            <person name="Nowrousian M."/>
            <person name="Sun S."/>
            <person name="Cuomo C.A."/>
            <person name="Heitman J."/>
        </authorList>
    </citation>
    <scope>NUCLEOTIDE SEQUENCE</scope>
    <source>
        <strain evidence="3">CBS 12478</strain>
    </source>
</reference>
<dbReference type="SUPFAM" id="SSF52499">
    <property type="entry name" value="Isochorismatase-like hydrolases"/>
    <property type="match status" value="1"/>
</dbReference>
<protein>
    <submittedName>
        <fullName evidence="3">Uncharacterized protein</fullName>
    </submittedName>
</protein>
<accession>A0A5M6BWM0</accession>
<reference evidence="3" key="1">
    <citation type="submission" date="2017-08" db="EMBL/GenBank/DDBJ databases">
        <authorList>
            <person name="Cuomo C."/>
            <person name="Billmyre B."/>
            <person name="Heitman J."/>
        </authorList>
    </citation>
    <scope>NUCLEOTIDE SEQUENCE</scope>
    <source>
        <strain evidence="3">CBS 12478</strain>
    </source>
</reference>
<evidence type="ECO:0000313" key="4">
    <source>
        <dbReference type="Proteomes" id="UP000322225"/>
    </source>
</evidence>
<dbReference type="InterPro" id="IPR036380">
    <property type="entry name" value="Isochorismatase-like_sf"/>
</dbReference>
<dbReference type="PANTHER" id="PTHR43540">
    <property type="entry name" value="PEROXYUREIDOACRYLATE/UREIDOACRYLATE AMIDOHYDROLASE-RELATED"/>
    <property type="match status" value="1"/>
</dbReference>
<dbReference type="Proteomes" id="UP000322225">
    <property type="component" value="Chromosome 2"/>
</dbReference>
<dbReference type="Pfam" id="PF00857">
    <property type="entry name" value="Isochorismatase"/>
    <property type="match status" value="1"/>
</dbReference>
<name>A0A5M6BWM0_9TREE</name>
<comment type="similarity">
    <text evidence="1">Belongs to the isochorismatase family.</text>
</comment>
<keyword evidence="4" id="KW-1185">Reference proteome</keyword>
<dbReference type="GO" id="GO:0016787">
    <property type="term" value="F:hydrolase activity"/>
    <property type="evidence" value="ECO:0007669"/>
    <property type="project" value="UniProtKB-KW"/>
</dbReference>
<keyword evidence="2" id="KW-0378">Hydrolase</keyword>
<dbReference type="OrthoDB" id="245563at2759"/>
<dbReference type="EMBL" id="CP144052">
    <property type="protein sequence ID" value="WWD16901.1"/>
    <property type="molecule type" value="Genomic_DNA"/>
</dbReference>
<dbReference type="GeneID" id="43590583"/>
<organism evidence="3 4">
    <name type="scientific">Kwoniella shandongensis</name>
    <dbReference type="NCBI Taxonomy" id="1734106"/>
    <lineage>
        <taxon>Eukaryota</taxon>
        <taxon>Fungi</taxon>
        <taxon>Dikarya</taxon>
        <taxon>Basidiomycota</taxon>
        <taxon>Agaricomycotina</taxon>
        <taxon>Tremellomycetes</taxon>
        <taxon>Tremellales</taxon>
        <taxon>Cryptococcaceae</taxon>
        <taxon>Kwoniella</taxon>
    </lineage>
</organism>
<dbReference type="AlphaFoldDB" id="A0A5M6BWM0"/>
<dbReference type="KEGG" id="ksn:43590583"/>
<dbReference type="RefSeq" id="XP_031859260.1">
    <property type="nucleotide sequence ID" value="XM_032006425.1"/>
</dbReference>
<dbReference type="PANTHER" id="PTHR43540:SF15">
    <property type="entry name" value="BLR5631 PROTEIN"/>
    <property type="match status" value="1"/>
</dbReference>
<proteinExistence type="inferred from homology"/>
<evidence type="ECO:0000256" key="1">
    <source>
        <dbReference type="ARBA" id="ARBA00006336"/>
    </source>
</evidence>
<evidence type="ECO:0000256" key="2">
    <source>
        <dbReference type="ARBA" id="ARBA00022801"/>
    </source>
</evidence>